<evidence type="ECO:0000256" key="1">
    <source>
        <dbReference type="SAM" id="MobiDB-lite"/>
    </source>
</evidence>
<reference evidence="2" key="1">
    <citation type="journal article" date="2023" name="Science">
        <title>Genome structures resolve the early diversification of teleost fishes.</title>
        <authorList>
            <person name="Parey E."/>
            <person name="Louis A."/>
            <person name="Montfort J."/>
            <person name="Bouchez O."/>
            <person name="Roques C."/>
            <person name="Iampietro C."/>
            <person name="Lluch J."/>
            <person name="Castinel A."/>
            <person name="Donnadieu C."/>
            <person name="Desvignes T."/>
            <person name="Floi Bucao C."/>
            <person name="Jouanno E."/>
            <person name="Wen M."/>
            <person name="Mejri S."/>
            <person name="Dirks R."/>
            <person name="Jansen H."/>
            <person name="Henkel C."/>
            <person name="Chen W.J."/>
            <person name="Zahm M."/>
            <person name="Cabau C."/>
            <person name="Klopp C."/>
            <person name="Thompson A.W."/>
            <person name="Robinson-Rechavi M."/>
            <person name="Braasch I."/>
            <person name="Lecointre G."/>
            <person name="Bobe J."/>
            <person name="Postlethwait J.H."/>
            <person name="Berthelot C."/>
            <person name="Roest Crollius H."/>
            <person name="Guiguen Y."/>
        </authorList>
    </citation>
    <scope>NUCLEOTIDE SEQUENCE</scope>
    <source>
        <strain evidence="2">NC1722</strain>
    </source>
</reference>
<proteinExistence type="predicted"/>
<name>A0AAD7SPF4_9TELE</name>
<feature type="region of interest" description="Disordered" evidence="1">
    <location>
        <begin position="1"/>
        <end position="106"/>
    </location>
</feature>
<evidence type="ECO:0000313" key="3">
    <source>
        <dbReference type="Proteomes" id="UP001221898"/>
    </source>
</evidence>
<gene>
    <name evidence="2" type="ORF">AAFF_G00304560</name>
</gene>
<protein>
    <submittedName>
        <fullName evidence="2">Uncharacterized protein</fullName>
    </submittedName>
</protein>
<organism evidence="2 3">
    <name type="scientific">Aldrovandia affinis</name>
    <dbReference type="NCBI Taxonomy" id="143900"/>
    <lineage>
        <taxon>Eukaryota</taxon>
        <taxon>Metazoa</taxon>
        <taxon>Chordata</taxon>
        <taxon>Craniata</taxon>
        <taxon>Vertebrata</taxon>
        <taxon>Euteleostomi</taxon>
        <taxon>Actinopterygii</taxon>
        <taxon>Neopterygii</taxon>
        <taxon>Teleostei</taxon>
        <taxon>Notacanthiformes</taxon>
        <taxon>Halosauridae</taxon>
        <taxon>Aldrovandia</taxon>
    </lineage>
</organism>
<dbReference type="Proteomes" id="UP001221898">
    <property type="component" value="Unassembled WGS sequence"/>
</dbReference>
<evidence type="ECO:0000313" key="2">
    <source>
        <dbReference type="EMBL" id="KAJ8406225.1"/>
    </source>
</evidence>
<dbReference type="EMBL" id="JAINUG010000044">
    <property type="protein sequence ID" value="KAJ8406225.1"/>
    <property type="molecule type" value="Genomic_DNA"/>
</dbReference>
<feature type="compositionally biased region" description="Basic and acidic residues" evidence="1">
    <location>
        <begin position="149"/>
        <end position="158"/>
    </location>
</feature>
<accession>A0AAD7SPF4</accession>
<keyword evidence="3" id="KW-1185">Reference proteome</keyword>
<feature type="compositionally biased region" description="Polar residues" evidence="1">
    <location>
        <begin position="31"/>
        <end position="62"/>
    </location>
</feature>
<sequence length="181" mass="19453">MSGSALTGRTGGAVMFGERAAERETGGTAGRKTNISHQVSPDCNITDGDQSLARHSSGQNTEGLWGTGETKEGKQLPPNFPKTQLVPAGPPEGLPGSAASVRRAWDPPCKSSPPHFPDTWRLLREQAFFEIPLCRHPVASGRAPPAADGGERETDPRAPLRLLPLRSPLRFPPRRPAVLRR</sequence>
<comment type="caution">
    <text evidence="2">The sequence shown here is derived from an EMBL/GenBank/DDBJ whole genome shotgun (WGS) entry which is preliminary data.</text>
</comment>
<dbReference type="AlphaFoldDB" id="A0AAD7SPF4"/>
<feature type="compositionally biased region" description="Low complexity" evidence="1">
    <location>
        <begin position="159"/>
        <end position="169"/>
    </location>
</feature>
<feature type="region of interest" description="Disordered" evidence="1">
    <location>
        <begin position="134"/>
        <end position="181"/>
    </location>
</feature>